<dbReference type="InterPro" id="IPR006140">
    <property type="entry name" value="D-isomer_DH_NAD-bd"/>
</dbReference>
<evidence type="ECO:0000256" key="8">
    <source>
        <dbReference type="ARBA" id="ARBA00023002"/>
    </source>
</evidence>
<comment type="similarity">
    <text evidence="3 14">Belongs to the D-isomer specific 2-hydroxyacid dehydrogenase family.</text>
</comment>
<accession>A0ABU1UK72</accession>
<dbReference type="GO" id="GO:0004617">
    <property type="term" value="F:phosphoglycerate dehydrogenase activity"/>
    <property type="evidence" value="ECO:0007669"/>
    <property type="project" value="UniProtKB-EC"/>
</dbReference>
<dbReference type="CDD" id="cd12176">
    <property type="entry name" value="PGDH_3"/>
    <property type="match status" value="1"/>
</dbReference>
<dbReference type="EC" id="1.1.1.95" evidence="5"/>
<dbReference type="InterPro" id="IPR045865">
    <property type="entry name" value="ACT-like_dom_sf"/>
</dbReference>
<dbReference type="Pfam" id="PF22629">
    <property type="entry name" value="ACT_AHAS_ss"/>
    <property type="match status" value="1"/>
</dbReference>
<dbReference type="Pfam" id="PF02826">
    <property type="entry name" value="2-Hacid_dh_C"/>
    <property type="match status" value="1"/>
</dbReference>
<feature type="domain" description="ACT" evidence="15">
    <location>
        <begin position="345"/>
        <end position="414"/>
    </location>
</feature>
<evidence type="ECO:0000256" key="10">
    <source>
        <dbReference type="ARBA" id="ARBA00023299"/>
    </source>
</evidence>
<evidence type="ECO:0000256" key="11">
    <source>
        <dbReference type="ARBA" id="ARBA00030455"/>
    </source>
</evidence>
<proteinExistence type="inferred from homology"/>
<keyword evidence="10" id="KW-0718">Serine biosynthesis</keyword>
<evidence type="ECO:0000256" key="7">
    <source>
        <dbReference type="ARBA" id="ARBA00022605"/>
    </source>
</evidence>
<evidence type="ECO:0000313" key="17">
    <source>
        <dbReference type="Proteomes" id="UP001257739"/>
    </source>
</evidence>
<dbReference type="Gene3D" id="3.30.70.260">
    <property type="match status" value="1"/>
</dbReference>
<comment type="catalytic activity">
    <reaction evidence="12">
        <text>(R)-2-hydroxyglutarate + NAD(+) = 2-oxoglutarate + NADH + H(+)</text>
        <dbReference type="Rhea" id="RHEA:49612"/>
        <dbReference type="ChEBI" id="CHEBI:15378"/>
        <dbReference type="ChEBI" id="CHEBI:15801"/>
        <dbReference type="ChEBI" id="CHEBI:16810"/>
        <dbReference type="ChEBI" id="CHEBI:57540"/>
        <dbReference type="ChEBI" id="CHEBI:57945"/>
        <dbReference type="EC" id="1.1.1.399"/>
    </reaction>
</comment>
<comment type="caution">
    <text evidence="16">The sequence shown here is derived from an EMBL/GenBank/DDBJ whole genome shotgun (WGS) entry which is preliminary data.</text>
</comment>
<dbReference type="PROSITE" id="PS00065">
    <property type="entry name" value="D_2_HYDROXYACID_DH_1"/>
    <property type="match status" value="1"/>
</dbReference>
<gene>
    <name evidence="16" type="ORF">J2X11_000411</name>
</gene>
<organism evidence="16 17">
    <name type="scientific">Aeromicrobium panaciterrae</name>
    <dbReference type="NCBI Taxonomy" id="363861"/>
    <lineage>
        <taxon>Bacteria</taxon>
        <taxon>Bacillati</taxon>
        <taxon>Actinomycetota</taxon>
        <taxon>Actinomycetes</taxon>
        <taxon>Propionibacteriales</taxon>
        <taxon>Nocardioidaceae</taxon>
        <taxon>Aeromicrobium</taxon>
    </lineage>
</organism>
<evidence type="ECO:0000256" key="9">
    <source>
        <dbReference type="ARBA" id="ARBA00023027"/>
    </source>
</evidence>
<dbReference type="PROSITE" id="PS51671">
    <property type="entry name" value="ACT"/>
    <property type="match status" value="1"/>
</dbReference>
<dbReference type="InterPro" id="IPR054480">
    <property type="entry name" value="AHAS_small-like_ACT"/>
</dbReference>
<dbReference type="InterPro" id="IPR050857">
    <property type="entry name" value="D-2-hydroxyacid_DH"/>
</dbReference>
<dbReference type="RefSeq" id="WP_309966138.1">
    <property type="nucleotide sequence ID" value="NZ_JAVDWH010000001.1"/>
</dbReference>
<evidence type="ECO:0000256" key="5">
    <source>
        <dbReference type="ARBA" id="ARBA00013143"/>
    </source>
</evidence>
<evidence type="ECO:0000256" key="12">
    <source>
        <dbReference type="ARBA" id="ARBA00048126"/>
    </source>
</evidence>
<dbReference type="EC" id="1.1.1.399" evidence="4"/>
<keyword evidence="17" id="KW-1185">Reference proteome</keyword>
<comment type="pathway">
    <text evidence="2">Amino-acid biosynthesis; L-serine biosynthesis; L-serine from 3-phospho-D-glycerate: step 1/3.</text>
</comment>
<dbReference type="CDD" id="cd04901">
    <property type="entry name" value="ACT_3PGDH"/>
    <property type="match status" value="1"/>
</dbReference>
<comment type="function">
    <text evidence="1">Catalyzes the reversible oxidation of 3-phospho-D-glycerate to 3-phosphonooxypyruvate, the first step of the phosphorylated L-serine biosynthesis pathway. Also catalyzes the reversible oxidation of 2-hydroxyglutarate to 2-oxoglutarate.</text>
</comment>
<comment type="catalytic activity">
    <reaction evidence="13">
        <text>(2R)-3-phosphoglycerate + NAD(+) = 3-phosphooxypyruvate + NADH + H(+)</text>
        <dbReference type="Rhea" id="RHEA:12641"/>
        <dbReference type="ChEBI" id="CHEBI:15378"/>
        <dbReference type="ChEBI" id="CHEBI:18110"/>
        <dbReference type="ChEBI" id="CHEBI:57540"/>
        <dbReference type="ChEBI" id="CHEBI:57945"/>
        <dbReference type="ChEBI" id="CHEBI:58272"/>
        <dbReference type="EC" id="1.1.1.95"/>
    </reaction>
</comment>
<evidence type="ECO:0000256" key="3">
    <source>
        <dbReference type="ARBA" id="ARBA00005854"/>
    </source>
</evidence>
<keyword evidence="8 14" id="KW-0560">Oxidoreductase</keyword>
<dbReference type="SUPFAM" id="SSF52283">
    <property type="entry name" value="Formate/glycerate dehydrogenase catalytic domain-like"/>
    <property type="match status" value="1"/>
</dbReference>
<name>A0ABU1UK72_9ACTN</name>
<keyword evidence="9" id="KW-0520">NAD</keyword>
<evidence type="ECO:0000256" key="14">
    <source>
        <dbReference type="RuleBase" id="RU003719"/>
    </source>
</evidence>
<evidence type="ECO:0000256" key="6">
    <source>
        <dbReference type="ARBA" id="ARBA00021582"/>
    </source>
</evidence>
<evidence type="ECO:0000256" key="1">
    <source>
        <dbReference type="ARBA" id="ARBA00003800"/>
    </source>
</evidence>
<evidence type="ECO:0000256" key="4">
    <source>
        <dbReference type="ARBA" id="ARBA00013001"/>
    </source>
</evidence>
<reference evidence="16 17" key="1">
    <citation type="submission" date="2023-07" db="EMBL/GenBank/DDBJ databases">
        <title>Sorghum-associated microbial communities from plants grown in Nebraska, USA.</title>
        <authorList>
            <person name="Schachtman D."/>
        </authorList>
    </citation>
    <scope>NUCLEOTIDE SEQUENCE [LARGE SCALE GENOMIC DNA]</scope>
    <source>
        <strain evidence="16 17">BE248</strain>
    </source>
</reference>
<dbReference type="InterPro" id="IPR006139">
    <property type="entry name" value="D-isomer_2_OHA_DH_cat_dom"/>
</dbReference>
<sequence length="414" mass="44042">MTSDDLFPTERLSDGDVRVLLLENIHTDGAEFLRAKGYQVESLDGALGEDDLIAAIKGVHLLGIRSTTYITEKVLDAAPDLLAIGAFCIGTNQIDLDATTARGVAVFNAPYSNTRSVVELAIAEIISLARRLNEKSTDMHNGVWNKSAAGSHEVRGRTLGIIGYGNIGSQLSVVAEALGLKVVFYDIDDKLALGNARRCSTIEELLETSDVVSLHVDGRPGNAGLFGAEQMALMKPRSLLLNLSRGIAVDTKALRAHIESGHIAGAAVDVFPIEPKRQGDPFESDLQGLRNVILTPHVGGSTEEAQQDIGRFVASKLRSYASFGGTSLSVNMPEINLPADAAKHRLAHVHRNAPGVLATINGLLGEHGVNIEAQSLATRGEIGYVLTDVAEGVEPEVLSALAALPETVRLRELS</sequence>
<dbReference type="EMBL" id="JAVDWH010000001">
    <property type="protein sequence ID" value="MDR7085572.1"/>
    <property type="molecule type" value="Genomic_DNA"/>
</dbReference>
<dbReference type="SUPFAM" id="SSF55021">
    <property type="entry name" value="ACT-like"/>
    <property type="match status" value="1"/>
</dbReference>
<dbReference type="Gene3D" id="3.40.50.720">
    <property type="entry name" value="NAD(P)-binding Rossmann-like Domain"/>
    <property type="match status" value="2"/>
</dbReference>
<dbReference type="SUPFAM" id="SSF51735">
    <property type="entry name" value="NAD(P)-binding Rossmann-fold domains"/>
    <property type="match status" value="1"/>
</dbReference>
<dbReference type="Proteomes" id="UP001257739">
    <property type="component" value="Unassembled WGS sequence"/>
</dbReference>
<evidence type="ECO:0000256" key="13">
    <source>
        <dbReference type="ARBA" id="ARBA00048731"/>
    </source>
</evidence>
<evidence type="ECO:0000313" key="16">
    <source>
        <dbReference type="EMBL" id="MDR7085572.1"/>
    </source>
</evidence>
<dbReference type="PANTHER" id="PTHR42789:SF1">
    <property type="entry name" value="D-ISOMER SPECIFIC 2-HYDROXYACID DEHYDROGENASE FAMILY PROTEIN (AFU_ORTHOLOGUE AFUA_6G10090)"/>
    <property type="match status" value="1"/>
</dbReference>
<dbReference type="InterPro" id="IPR036291">
    <property type="entry name" value="NAD(P)-bd_dom_sf"/>
</dbReference>
<dbReference type="InterPro" id="IPR002912">
    <property type="entry name" value="ACT_dom"/>
</dbReference>
<evidence type="ECO:0000256" key="2">
    <source>
        <dbReference type="ARBA" id="ARBA00005216"/>
    </source>
</evidence>
<keyword evidence="7" id="KW-0028">Amino-acid biosynthesis</keyword>
<dbReference type="Pfam" id="PF00389">
    <property type="entry name" value="2-Hacid_dh"/>
    <property type="match status" value="1"/>
</dbReference>
<dbReference type="InterPro" id="IPR029752">
    <property type="entry name" value="D-isomer_DH_CS1"/>
</dbReference>
<evidence type="ECO:0000259" key="15">
    <source>
        <dbReference type="PROSITE" id="PS51671"/>
    </source>
</evidence>
<dbReference type="NCBIfam" id="NF008759">
    <property type="entry name" value="PRK11790.1"/>
    <property type="match status" value="1"/>
</dbReference>
<protein>
    <recommendedName>
        <fullName evidence="6">D-3-phosphoglycerate dehydrogenase</fullName>
        <ecNumber evidence="4">1.1.1.399</ecNumber>
        <ecNumber evidence="5">1.1.1.95</ecNumber>
    </recommendedName>
    <alternativeName>
        <fullName evidence="11">2-oxoglutarate reductase</fullName>
    </alternativeName>
</protein>
<dbReference type="PANTHER" id="PTHR42789">
    <property type="entry name" value="D-ISOMER SPECIFIC 2-HYDROXYACID DEHYDROGENASE FAMILY PROTEIN (AFU_ORTHOLOGUE AFUA_6G10090)"/>
    <property type="match status" value="1"/>
</dbReference>